<evidence type="ECO:0000313" key="2">
    <source>
        <dbReference type="EMBL" id="KAB3531570.1"/>
    </source>
</evidence>
<dbReference type="AlphaFoldDB" id="A0A833HQF0"/>
<evidence type="ECO:0000256" key="1">
    <source>
        <dbReference type="SAM" id="Phobius"/>
    </source>
</evidence>
<keyword evidence="3" id="KW-1185">Reference proteome</keyword>
<feature type="transmembrane region" description="Helical" evidence="1">
    <location>
        <begin position="113"/>
        <end position="137"/>
    </location>
</feature>
<dbReference type="Pfam" id="PF11193">
    <property type="entry name" value="DUF2812"/>
    <property type="match status" value="1"/>
</dbReference>
<comment type="caution">
    <text evidence="2">The sequence shown here is derived from an EMBL/GenBank/DDBJ whole genome shotgun (WGS) entry which is preliminary data.</text>
</comment>
<keyword evidence="1" id="KW-0472">Membrane</keyword>
<organism evidence="2 3">
    <name type="scientific">Alkaliphilus serpentinus</name>
    <dbReference type="NCBI Taxonomy" id="1482731"/>
    <lineage>
        <taxon>Bacteria</taxon>
        <taxon>Bacillati</taxon>
        <taxon>Bacillota</taxon>
        <taxon>Clostridia</taxon>
        <taxon>Peptostreptococcales</taxon>
        <taxon>Natronincolaceae</taxon>
        <taxon>Alkaliphilus</taxon>
    </lineage>
</organism>
<feature type="transmembrane region" description="Helical" evidence="1">
    <location>
        <begin position="149"/>
        <end position="170"/>
    </location>
</feature>
<protein>
    <submittedName>
        <fullName evidence="2">DUF2812 domain-containing protein</fullName>
    </submittedName>
</protein>
<dbReference type="InterPro" id="IPR021359">
    <property type="entry name" value="DUF2812"/>
</dbReference>
<name>A0A833HQF0_9FIRM</name>
<reference evidence="2 3" key="1">
    <citation type="submission" date="2019-10" db="EMBL/GenBank/DDBJ databases">
        <title>Alkaliphilus serpentinus sp. nov. and Alkaliphilus pronyensis sp. nov., two novel anaerobic alkaliphilic species isolated from the serpentinized-hosted hydrothermal field of the Prony Bay (New Caledonia).</title>
        <authorList>
            <person name="Postec A."/>
        </authorList>
    </citation>
    <scope>NUCLEOTIDE SEQUENCE [LARGE SCALE GENOMIC DNA]</scope>
    <source>
        <strain evidence="2 3">LacT</strain>
    </source>
</reference>
<proteinExistence type="predicted"/>
<evidence type="ECO:0000313" key="3">
    <source>
        <dbReference type="Proteomes" id="UP000465601"/>
    </source>
</evidence>
<dbReference type="RefSeq" id="WP_151865298.1">
    <property type="nucleotide sequence ID" value="NZ_WBZB01000013.1"/>
</dbReference>
<dbReference type="EMBL" id="WBZB01000013">
    <property type="protein sequence ID" value="KAB3531570.1"/>
    <property type="molecule type" value="Genomic_DNA"/>
</dbReference>
<sequence>MKYKAYKYIVDFEKEEKWLNEMANKGMNFIDYSLPCRYLFEEGNPGEYTYRLELLNNSPNHPESRAYIKFMEEAGAELVSTYFRWVWFRKKSSDGPFDIYSDNSSKIKHYKRVAWFVGLAGLANLVVGLFNFLYGFFISGPQYNYYFNAYISPISFTVAIICIIPFISYIKRIAILTKDSRIHE</sequence>
<keyword evidence="1" id="KW-0812">Transmembrane</keyword>
<dbReference type="Proteomes" id="UP000465601">
    <property type="component" value="Unassembled WGS sequence"/>
</dbReference>
<accession>A0A833HQF0</accession>
<keyword evidence="1" id="KW-1133">Transmembrane helix</keyword>
<gene>
    <name evidence="2" type="ORF">F8153_05190</name>
</gene>
<dbReference type="OrthoDB" id="8757095at2"/>